<comment type="caution">
    <text evidence="2">The sequence shown here is derived from an EMBL/GenBank/DDBJ whole genome shotgun (WGS) entry which is preliminary data.</text>
</comment>
<proteinExistence type="predicted"/>
<evidence type="ECO:0000313" key="3">
    <source>
        <dbReference type="Proteomes" id="UP000623467"/>
    </source>
</evidence>
<dbReference type="OrthoDB" id="428577at2759"/>
<dbReference type="Proteomes" id="UP000623467">
    <property type="component" value="Unassembled WGS sequence"/>
</dbReference>
<reference evidence="2" key="1">
    <citation type="submission" date="2020-05" db="EMBL/GenBank/DDBJ databases">
        <title>Mycena genomes resolve the evolution of fungal bioluminescence.</title>
        <authorList>
            <person name="Tsai I.J."/>
        </authorList>
    </citation>
    <scope>NUCLEOTIDE SEQUENCE</scope>
    <source>
        <strain evidence="2">160909Yilan</strain>
    </source>
</reference>
<sequence length="396" mass="43339">MDSEILTTLNITRSSRSNTAQTTLKVNLPLDTPLTELSSVIQPLIDPNFTGEYQITVAPGSLSLTVTTGPSTCTGNLQININEPLAQYYKNHRRHHHGRVSEGKSSSSSLTTKYDENDGSTESTITVGPAKFNFNRTLRVPDNASNYALPPTTRAPLPEYIRKRGGYIMPLFQREALWIEIGGERCAIKISVGGINAITGDDYWRRLPDYPITPERKSTIFSSFQTADFLPVYSAHDYPWFELYDEDLPTVHHSGAFDVIRSIGELDGVVPPPYDSLNALSPPKCSRHSKHKAVCVARPCGHPACSSCLGQSIVSGIKCVICAARVEKYIGFDKPVPTLRGGGGSEGAWWESEAQVDGVLSGSPDVITLMLDEDSVSGLHSAEDSVLPRYKRRKVA</sequence>
<dbReference type="EMBL" id="JACAZH010000006">
    <property type="protein sequence ID" value="KAF7366514.1"/>
    <property type="molecule type" value="Genomic_DNA"/>
</dbReference>
<feature type="region of interest" description="Disordered" evidence="1">
    <location>
        <begin position="92"/>
        <end position="122"/>
    </location>
</feature>
<keyword evidence="3" id="KW-1185">Reference proteome</keyword>
<protein>
    <recommendedName>
        <fullName evidence="4">RING-type domain-containing protein</fullName>
    </recommendedName>
</protein>
<dbReference type="AlphaFoldDB" id="A0A8H6YXI6"/>
<evidence type="ECO:0000256" key="1">
    <source>
        <dbReference type="SAM" id="MobiDB-lite"/>
    </source>
</evidence>
<gene>
    <name evidence="2" type="ORF">MSAN_00908600</name>
</gene>
<evidence type="ECO:0000313" key="2">
    <source>
        <dbReference type="EMBL" id="KAF7366514.1"/>
    </source>
</evidence>
<accession>A0A8H6YXI6</accession>
<evidence type="ECO:0008006" key="4">
    <source>
        <dbReference type="Google" id="ProtNLM"/>
    </source>
</evidence>
<organism evidence="2 3">
    <name type="scientific">Mycena sanguinolenta</name>
    <dbReference type="NCBI Taxonomy" id="230812"/>
    <lineage>
        <taxon>Eukaryota</taxon>
        <taxon>Fungi</taxon>
        <taxon>Dikarya</taxon>
        <taxon>Basidiomycota</taxon>
        <taxon>Agaricomycotina</taxon>
        <taxon>Agaricomycetes</taxon>
        <taxon>Agaricomycetidae</taxon>
        <taxon>Agaricales</taxon>
        <taxon>Marasmiineae</taxon>
        <taxon>Mycenaceae</taxon>
        <taxon>Mycena</taxon>
    </lineage>
</organism>
<name>A0A8H6YXI6_9AGAR</name>